<dbReference type="InterPro" id="IPR057326">
    <property type="entry name" value="KR_dom"/>
</dbReference>
<organism evidence="4 5">
    <name type="scientific">Chelativorans intermedius</name>
    <dbReference type="NCBI Taxonomy" id="515947"/>
    <lineage>
        <taxon>Bacteria</taxon>
        <taxon>Pseudomonadati</taxon>
        <taxon>Pseudomonadota</taxon>
        <taxon>Alphaproteobacteria</taxon>
        <taxon>Hyphomicrobiales</taxon>
        <taxon>Phyllobacteriaceae</taxon>
        <taxon>Chelativorans</taxon>
    </lineage>
</organism>
<dbReference type="Gene3D" id="3.40.50.720">
    <property type="entry name" value="NAD(P)-binding Rossmann-like Domain"/>
    <property type="match status" value="1"/>
</dbReference>
<evidence type="ECO:0000256" key="1">
    <source>
        <dbReference type="ARBA" id="ARBA00006484"/>
    </source>
</evidence>
<name>A0ABV6D5V0_9HYPH</name>
<proteinExistence type="inferred from homology"/>
<dbReference type="PRINTS" id="PR00080">
    <property type="entry name" value="SDRFAMILY"/>
</dbReference>
<reference evidence="4 5" key="1">
    <citation type="submission" date="2024-09" db="EMBL/GenBank/DDBJ databases">
        <authorList>
            <person name="Sun Q."/>
            <person name="Mori K."/>
        </authorList>
    </citation>
    <scope>NUCLEOTIDE SEQUENCE [LARGE SCALE GENOMIC DNA]</scope>
    <source>
        <strain evidence="4 5">CCM 8543</strain>
    </source>
</reference>
<evidence type="ECO:0000256" key="2">
    <source>
        <dbReference type="ARBA" id="ARBA00023002"/>
    </source>
</evidence>
<dbReference type="PRINTS" id="PR00081">
    <property type="entry name" value="GDHRDH"/>
</dbReference>
<dbReference type="PROSITE" id="PS00061">
    <property type="entry name" value="ADH_SHORT"/>
    <property type="match status" value="1"/>
</dbReference>
<evidence type="ECO:0000259" key="3">
    <source>
        <dbReference type="SMART" id="SM00822"/>
    </source>
</evidence>
<keyword evidence="2" id="KW-0560">Oxidoreductase</keyword>
<keyword evidence="5" id="KW-1185">Reference proteome</keyword>
<dbReference type="SUPFAM" id="SSF51735">
    <property type="entry name" value="NAD(P)-binding Rossmann-fold domains"/>
    <property type="match status" value="1"/>
</dbReference>
<evidence type="ECO:0000313" key="5">
    <source>
        <dbReference type="Proteomes" id="UP001589755"/>
    </source>
</evidence>
<dbReference type="SMART" id="SM00822">
    <property type="entry name" value="PKS_KR"/>
    <property type="match status" value="1"/>
</dbReference>
<evidence type="ECO:0000313" key="4">
    <source>
        <dbReference type="EMBL" id="MFC0208031.1"/>
    </source>
</evidence>
<dbReference type="EMBL" id="JBHLXD010000008">
    <property type="protein sequence ID" value="MFC0208031.1"/>
    <property type="molecule type" value="Genomic_DNA"/>
</dbReference>
<accession>A0ABV6D5V0</accession>
<sequence length="253" mass="26321">MSRAVALVTGGARGIGRAVATALAGEGFDVVVTDLRDEGVSRLRADIEAAGVRFAFHQADVSNLASHAAIVDAALSAFGSIDCYVNNAGIGSPVRGDLLELKPENFDRVMAVNLRGGVFLSQAVARAMLERPGANPRCIVNITSVSAEMASPERADYCMSKAALSMWTRTLALRLAPHGIAVFEVRPGIVATDMTAAARSKYDRLISEGLVPAGRWGQPEDVGTAVAMLAGGRLGFATGSVINLDGALSIARL</sequence>
<dbReference type="InterPro" id="IPR002347">
    <property type="entry name" value="SDR_fam"/>
</dbReference>
<comment type="caution">
    <text evidence="4">The sequence shown here is derived from an EMBL/GenBank/DDBJ whole genome shotgun (WGS) entry which is preliminary data.</text>
</comment>
<dbReference type="InterPro" id="IPR036291">
    <property type="entry name" value="NAD(P)-bd_dom_sf"/>
</dbReference>
<dbReference type="PANTHER" id="PTHR42760:SF133">
    <property type="entry name" value="3-OXOACYL-[ACYL-CARRIER-PROTEIN] REDUCTASE"/>
    <property type="match status" value="1"/>
</dbReference>
<dbReference type="InterPro" id="IPR020904">
    <property type="entry name" value="Sc_DH/Rdtase_CS"/>
</dbReference>
<dbReference type="Proteomes" id="UP001589755">
    <property type="component" value="Unassembled WGS sequence"/>
</dbReference>
<protein>
    <submittedName>
        <fullName evidence="4">3-ketoacyl-ACP reductase</fullName>
    </submittedName>
</protein>
<gene>
    <name evidence="4" type="ORF">ACFFJ2_06410</name>
</gene>
<dbReference type="RefSeq" id="WP_261519127.1">
    <property type="nucleotide sequence ID" value="NZ_JAODNW010000002.1"/>
</dbReference>
<dbReference type="PANTHER" id="PTHR42760">
    <property type="entry name" value="SHORT-CHAIN DEHYDROGENASES/REDUCTASES FAMILY MEMBER"/>
    <property type="match status" value="1"/>
</dbReference>
<feature type="domain" description="Ketoreductase" evidence="3">
    <location>
        <begin position="4"/>
        <end position="186"/>
    </location>
</feature>
<dbReference type="NCBIfam" id="NF009386">
    <property type="entry name" value="PRK12745.1"/>
    <property type="match status" value="1"/>
</dbReference>
<dbReference type="Pfam" id="PF13561">
    <property type="entry name" value="adh_short_C2"/>
    <property type="match status" value="1"/>
</dbReference>
<comment type="similarity">
    <text evidence="1">Belongs to the short-chain dehydrogenases/reductases (SDR) family.</text>
</comment>